<protein>
    <submittedName>
        <fullName evidence="1">Uncharacterized protein</fullName>
    </submittedName>
</protein>
<dbReference type="Proteomes" id="UP001207468">
    <property type="component" value="Unassembled WGS sequence"/>
</dbReference>
<reference evidence="1" key="1">
    <citation type="submission" date="2021-03" db="EMBL/GenBank/DDBJ databases">
        <title>Evolutionary priming and transition to the ectomycorrhizal habit in an iconic lineage of mushroom-forming fungi: is preadaptation a requirement?</title>
        <authorList>
            <consortium name="DOE Joint Genome Institute"/>
            <person name="Looney B.P."/>
            <person name="Miyauchi S."/>
            <person name="Morin E."/>
            <person name="Drula E."/>
            <person name="Courty P.E."/>
            <person name="Chicoki N."/>
            <person name="Fauchery L."/>
            <person name="Kohler A."/>
            <person name="Kuo A."/>
            <person name="LaButti K."/>
            <person name="Pangilinan J."/>
            <person name="Lipzen A."/>
            <person name="Riley R."/>
            <person name="Andreopoulos W."/>
            <person name="He G."/>
            <person name="Johnson J."/>
            <person name="Barry K.W."/>
            <person name="Grigoriev I.V."/>
            <person name="Nagy L."/>
            <person name="Hibbett D."/>
            <person name="Henrissat B."/>
            <person name="Matheny P.B."/>
            <person name="Labbe J."/>
            <person name="Martin A.F."/>
        </authorList>
    </citation>
    <scope>NUCLEOTIDE SEQUENCE</scope>
    <source>
        <strain evidence="1">BPL698</strain>
    </source>
</reference>
<dbReference type="EMBL" id="JAGFNK010000034">
    <property type="protein sequence ID" value="KAI9510755.1"/>
    <property type="molecule type" value="Genomic_DNA"/>
</dbReference>
<keyword evidence="2" id="KW-1185">Reference proteome</keyword>
<evidence type="ECO:0000313" key="2">
    <source>
        <dbReference type="Proteomes" id="UP001207468"/>
    </source>
</evidence>
<name>A0ACC0UG90_9AGAM</name>
<comment type="caution">
    <text evidence="1">The sequence shown here is derived from an EMBL/GenBank/DDBJ whole genome shotgun (WGS) entry which is preliminary data.</text>
</comment>
<accession>A0ACC0UG90</accession>
<evidence type="ECO:0000313" key="1">
    <source>
        <dbReference type="EMBL" id="KAI9510755.1"/>
    </source>
</evidence>
<sequence>MRLAHQCNRDDTPTHPETHRNRPQSSDRSTHTARKTSIHHLPFLSSNASSSSRALSTTSPSLTNMRGSTPYATAPSTTKTVAAMGTTEAGSTPSTRGSRSTTSGTVPSPLSSPLSSPCWAPSPAWLGARMPCCVRRIRARCMRAVRAEGPGGSAGLYRLTATCAGCFFFFFLLNRVSASSQSIGWVCVGVHVYCTCVLGSQDSMTHGCRPGYPQRKLVVRSPPHITVLVPIEVQREPELVWTGPALEWMYILVVTAERVAGVSQ</sequence>
<proteinExistence type="predicted"/>
<gene>
    <name evidence="1" type="ORF">F5148DRAFT_506502</name>
</gene>
<organism evidence="1 2">
    <name type="scientific">Russula earlei</name>
    <dbReference type="NCBI Taxonomy" id="71964"/>
    <lineage>
        <taxon>Eukaryota</taxon>
        <taxon>Fungi</taxon>
        <taxon>Dikarya</taxon>
        <taxon>Basidiomycota</taxon>
        <taxon>Agaricomycotina</taxon>
        <taxon>Agaricomycetes</taxon>
        <taxon>Russulales</taxon>
        <taxon>Russulaceae</taxon>
        <taxon>Russula</taxon>
    </lineage>
</organism>